<dbReference type="EMBL" id="JBFPJR010000002">
    <property type="protein sequence ID" value="MEX0426253.1"/>
    <property type="molecule type" value="Genomic_DNA"/>
</dbReference>
<evidence type="ECO:0008006" key="4">
    <source>
        <dbReference type="Google" id="ProtNLM"/>
    </source>
</evidence>
<evidence type="ECO:0000313" key="3">
    <source>
        <dbReference type="Proteomes" id="UP001556631"/>
    </source>
</evidence>
<dbReference type="Proteomes" id="UP001556631">
    <property type="component" value="Unassembled WGS sequence"/>
</dbReference>
<reference evidence="2 3" key="1">
    <citation type="submission" date="2024-07" db="EMBL/GenBank/DDBJ databases">
        <authorList>
            <person name="Lee S."/>
            <person name="Kang M."/>
        </authorList>
    </citation>
    <scope>NUCLEOTIDE SEQUENCE [LARGE SCALE GENOMIC DNA]</scope>
    <source>
        <strain evidence="2 3">DS6</strain>
    </source>
</reference>
<keyword evidence="3" id="KW-1185">Reference proteome</keyword>
<organism evidence="2 3">
    <name type="scientific">Nocardioides eburneus</name>
    <dbReference type="NCBI Taxonomy" id="3231482"/>
    <lineage>
        <taxon>Bacteria</taxon>
        <taxon>Bacillati</taxon>
        <taxon>Actinomycetota</taxon>
        <taxon>Actinomycetes</taxon>
        <taxon>Propionibacteriales</taxon>
        <taxon>Nocardioidaceae</taxon>
        <taxon>Nocardioides</taxon>
    </lineage>
</organism>
<proteinExistence type="predicted"/>
<dbReference type="RefSeq" id="WP_367990906.1">
    <property type="nucleotide sequence ID" value="NZ_JBFPJR010000002.1"/>
</dbReference>
<gene>
    <name evidence="2" type="ORF">AB3X52_01385</name>
</gene>
<feature type="region of interest" description="Disordered" evidence="1">
    <location>
        <begin position="219"/>
        <end position="269"/>
    </location>
</feature>
<accession>A0ABV3STS9</accession>
<feature type="compositionally biased region" description="Polar residues" evidence="1">
    <location>
        <begin position="256"/>
        <end position="269"/>
    </location>
</feature>
<protein>
    <recommendedName>
        <fullName evidence="4">DUF4232 domain-containing protein</fullName>
    </recommendedName>
</protein>
<feature type="compositionally biased region" description="Low complexity" evidence="1">
    <location>
        <begin position="229"/>
        <end position="255"/>
    </location>
</feature>
<feature type="region of interest" description="Disordered" evidence="1">
    <location>
        <begin position="41"/>
        <end position="101"/>
    </location>
</feature>
<comment type="caution">
    <text evidence="2">The sequence shown here is derived from an EMBL/GenBank/DDBJ whole genome shotgun (WGS) entry which is preliminary data.</text>
</comment>
<feature type="compositionally biased region" description="Low complexity" evidence="1">
    <location>
        <begin position="84"/>
        <end position="98"/>
    </location>
</feature>
<evidence type="ECO:0000256" key="1">
    <source>
        <dbReference type="SAM" id="MobiDB-lite"/>
    </source>
</evidence>
<evidence type="ECO:0000313" key="2">
    <source>
        <dbReference type="EMBL" id="MEX0426253.1"/>
    </source>
</evidence>
<feature type="compositionally biased region" description="Low complexity" evidence="1">
    <location>
        <begin position="50"/>
        <end position="70"/>
    </location>
</feature>
<name>A0ABV3STS9_9ACTN</name>
<sequence>MALTRGPLPSSVYWRRRLVIVTLGLLLVVVIAKVLGGGSDGRTDRAAEQVAAGSSPAVTVTVTPSEETSGAGVPADGSGKHGKTAPTAPTTTALPTPTGDCAPSDVVVTPSVTDAYVGSPVTVTLQLKTQTTPACTWSVSSDALQVRISKGGRTVWSTLDCPKAVPSSDVTVYRDAVTDVSLSWLGHRSDQTCSVHTPWAVRGNYHISATALGGEPASGTFVLGVPGETPSGSASDSAGPSGTPSGTPSQSVTSTLTPYGSPTGSPLKR</sequence>